<dbReference type="Pfam" id="PF07696">
    <property type="entry name" value="7TMR-DISMED2"/>
    <property type="match status" value="1"/>
</dbReference>
<protein>
    <recommendedName>
        <fullName evidence="7">7TM-DISM receptor extracellular domain-containing protein</fullName>
    </recommendedName>
</protein>
<comment type="caution">
    <text evidence="5">The sequence shown here is derived from an EMBL/GenBank/DDBJ whole genome shotgun (WGS) entry which is preliminary data.</text>
</comment>
<dbReference type="InterPro" id="IPR011622">
    <property type="entry name" value="7TMR_DISM_rcpt_extracell_dom2"/>
</dbReference>
<dbReference type="Proteomes" id="UP001310022">
    <property type="component" value="Unassembled WGS sequence"/>
</dbReference>
<gene>
    <name evidence="5" type="ORF">PEDI_49580</name>
</gene>
<feature type="transmembrane region" description="Helical" evidence="2">
    <location>
        <begin position="198"/>
        <end position="213"/>
    </location>
</feature>
<keyword evidence="6" id="KW-1185">Reference proteome</keyword>
<evidence type="ECO:0000256" key="1">
    <source>
        <dbReference type="SAM" id="Coils"/>
    </source>
</evidence>
<organism evidence="5 6">
    <name type="scientific">Persicobacter diffluens</name>
    <dbReference type="NCBI Taxonomy" id="981"/>
    <lineage>
        <taxon>Bacteria</taxon>
        <taxon>Pseudomonadati</taxon>
        <taxon>Bacteroidota</taxon>
        <taxon>Cytophagia</taxon>
        <taxon>Cytophagales</taxon>
        <taxon>Persicobacteraceae</taxon>
        <taxon>Persicobacter</taxon>
    </lineage>
</organism>
<evidence type="ECO:0000259" key="3">
    <source>
        <dbReference type="Pfam" id="PF07695"/>
    </source>
</evidence>
<dbReference type="Gene3D" id="2.60.40.2380">
    <property type="match status" value="1"/>
</dbReference>
<evidence type="ECO:0000259" key="4">
    <source>
        <dbReference type="Pfam" id="PF07696"/>
    </source>
</evidence>
<accession>A0AAN5APK0</accession>
<name>A0AAN5APK0_9BACT</name>
<feature type="coiled-coil region" evidence="1">
    <location>
        <begin position="426"/>
        <end position="453"/>
    </location>
</feature>
<dbReference type="EMBL" id="BQKE01000005">
    <property type="protein sequence ID" value="GJM64406.1"/>
    <property type="molecule type" value="Genomic_DNA"/>
</dbReference>
<keyword evidence="2" id="KW-1133">Transmembrane helix</keyword>
<feature type="transmembrane region" description="Helical" evidence="2">
    <location>
        <begin position="288"/>
        <end position="305"/>
    </location>
</feature>
<proteinExistence type="predicted"/>
<dbReference type="InterPro" id="IPR011623">
    <property type="entry name" value="7TMR_DISM_rcpt_extracell_dom1"/>
</dbReference>
<keyword evidence="2" id="KW-0812">Transmembrane</keyword>
<reference evidence="5 6" key="1">
    <citation type="submission" date="2021-12" db="EMBL/GenBank/DDBJ databases">
        <title>Genome sequencing of bacteria with rrn-lacking chromosome and rrn-plasmid.</title>
        <authorList>
            <person name="Anda M."/>
            <person name="Iwasaki W."/>
        </authorList>
    </citation>
    <scope>NUCLEOTIDE SEQUENCE [LARGE SCALE GENOMIC DNA]</scope>
    <source>
        <strain evidence="5 6">NBRC 15940</strain>
    </source>
</reference>
<feature type="transmembrane region" description="Helical" evidence="2">
    <location>
        <begin position="169"/>
        <end position="193"/>
    </location>
</feature>
<feature type="domain" description="7TM-DISM receptor extracellular" evidence="4">
    <location>
        <begin position="23"/>
        <end position="151"/>
    </location>
</feature>
<evidence type="ECO:0008006" key="7">
    <source>
        <dbReference type="Google" id="ProtNLM"/>
    </source>
</evidence>
<feature type="transmembrane region" description="Helical" evidence="2">
    <location>
        <begin position="233"/>
        <end position="252"/>
    </location>
</feature>
<keyword evidence="1" id="KW-0175">Coiled coil</keyword>
<evidence type="ECO:0000313" key="5">
    <source>
        <dbReference type="EMBL" id="GJM64406.1"/>
    </source>
</evidence>
<dbReference type="AlphaFoldDB" id="A0AAN5APK0"/>
<feature type="domain" description="7TM-DISM receptor extracellular" evidence="3">
    <location>
        <begin position="168"/>
        <end position="362"/>
    </location>
</feature>
<evidence type="ECO:0000313" key="6">
    <source>
        <dbReference type="Proteomes" id="UP001310022"/>
    </source>
</evidence>
<feature type="transmembrane region" description="Helical" evidence="2">
    <location>
        <begin position="312"/>
        <end position="329"/>
    </location>
</feature>
<evidence type="ECO:0000256" key="2">
    <source>
        <dbReference type="SAM" id="Phobius"/>
    </source>
</evidence>
<sequence>MMWFILFFQLSLFSQPEIVISNTQIGYYIDESNAMEFEEINKPELQWQHKLDSNKIFYINDNAVTYWLRFPIPDVIQHNNVNYYLEITESHLNQVSAWVSGKTGATKVGEAGFFDRFPERQIPHKNFVYGIPDKNAENYIFKVNSRKNSSFIPKFRSIHFLFQYTLSEYFYLGIYYGLIGLIALFNLIAFIFLRQKKYYYLSLLFICGILLSTKEDSLFFQFFWPEFPGFNYFVYFFSYSVYTFYLISFILTNLNTPGRWLKSYQLLMSIYLGTLIFKDFFNGGTINFITWAYMLPLVLILVKIFKSKIEPTPKFIMAIALVMNIIVLVPKLDFFKIDSIFVLYSFNFLLLIQGVLFTIVLVLDYKWSLAKARNFQESLMAELKHREAKISQQVHEKTSEIESQKIIISEKNLELSTAYKELYSSNQEVSRLNEILQNQNVALIEELNTVTQATIHSKPVSFSSFQKQFPNEEVCYQFIFQVKSRNGYVCEKCQHQRFTEGSEMELMQCAKCQSEVSITRGTIFHRLKMDLAKAFYITFYVTTMGEDFNVSQLAESLALPTNTCWRFVRKVADIRYKKQDVKNGSWEELILL</sequence>
<keyword evidence="2" id="KW-0472">Membrane</keyword>
<feature type="transmembrane region" description="Helical" evidence="2">
    <location>
        <begin position="341"/>
        <end position="363"/>
    </location>
</feature>
<dbReference type="RefSeq" id="WP_338239470.1">
    <property type="nucleotide sequence ID" value="NZ_BQKE01000005.1"/>
</dbReference>
<dbReference type="Pfam" id="PF07695">
    <property type="entry name" value="7TMR-DISM_7TM"/>
    <property type="match status" value="1"/>
</dbReference>